<protein>
    <submittedName>
        <fullName evidence="2">PIG-L family deacetylase</fullName>
    </submittedName>
</protein>
<keyword evidence="1" id="KW-0862">Zinc</keyword>
<dbReference type="PANTHER" id="PTHR12993:SF11">
    <property type="entry name" value="N-ACETYLGLUCOSAMINYL-PHOSPHATIDYLINOSITOL DE-N-ACETYLASE"/>
    <property type="match status" value="1"/>
</dbReference>
<dbReference type="InterPro" id="IPR024078">
    <property type="entry name" value="LmbE-like_dom_sf"/>
</dbReference>
<sequence length="245" mass="26405">MREEMSGSEESSVVNDIHRALVIAPHPDDEVLGCGGTIAALTAEGCEVHVLIASQDLPPLYSADTAPAIRAEAARAHEELGVASTDYLSHPSVELARMGVAELNAGIQAAVDRIKPELVLAPFPDRHLDHKAVFEAAMVACRPIGTGMGITTVALYETISETHWNVPHIEADFTPDWFVDISDFVDVKLSAFASYASQVQDYPGPRSIRALEALATFRGSQVSLEYAEAFHTVRRVTRAINAVST</sequence>
<dbReference type="PANTHER" id="PTHR12993">
    <property type="entry name" value="N-ACETYLGLUCOSAMINYL-PHOSPHATIDYLINOSITOL DE-N-ACETYLASE-RELATED"/>
    <property type="match status" value="1"/>
</dbReference>
<dbReference type="Gene3D" id="3.40.50.10320">
    <property type="entry name" value="LmbE-like"/>
    <property type="match status" value="1"/>
</dbReference>
<name>A0ABP9U536_9MICO</name>
<accession>A0ABP9U536</accession>
<dbReference type="InterPro" id="IPR003737">
    <property type="entry name" value="GlcNAc_PI_deacetylase-related"/>
</dbReference>
<dbReference type="SUPFAM" id="SSF102588">
    <property type="entry name" value="LmbE-like"/>
    <property type="match status" value="1"/>
</dbReference>
<dbReference type="Pfam" id="PF02585">
    <property type="entry name" value="PIG-L"/>
    <property type="match status" value="1"/>
</dbReference>
<dbReference type="Proteomes" id="UP001498935">
    <property type="component" value="Unassembled WGS sequence"/>
</dbReference>
<evidence type="ECO:0000256" key="1">
    <source>
        <dbReference type="ARBA" id="ARBA00022833"/>
    </source>
</evidence>
<organism evidence="2 3">
    <name type="scientific">Brevibacterium ammoniilyticum</name>
    <dbReference type="NCBI Taxonomy" id="1046555"/>
    <lineage>
        <taxon>Bacteria</taxon>
        <taxon>Bacillati</taxon>
        <taxon>Actinomycetota</taxon>
        <taxon>Actinomycetes</taxon>
        <taxon>Micrococcales</taxon>
        <taxon>Brevibacteriaceae</taxon>
        <taxon>Brevibacterium</taxon>
    </lineage>
</organism>
<gene>
    <name evidence="2" type="ORF">KACC15558_23880</name>
</gene>
<keyword evidence="3" id="KW-1185">Reference proteome</keyword>
<comment type="caution">
    <text evidence="2">The sequence shown here is derived from an EMBL/GenBank/DDBJ whole genome shotgun (WGS) entry which is preliminary data.</text>
</comment>
<evidence type="ECO:0000313" key="2">
    <source>
        <dbReference type="EMBL" id="GAA5341348.1"/>
    </source>
</evidence>
<evidence type="ECO:0000313" key="3">
    <source>
        <dbReference type="Proteomes" id="UP001498935"/>
    </source>
</evidence>
<dbReference type="EMBL" id="BAABNP010000009">
    <property type="protein sequence ID" value="GAA5341348.1"/>
    <property type="molecule type" value="Genomic_DNA"/>
</dbReference>
<reference evidence="2 3" key="1">
    <citation type="submission" date="2024-02" db="EMBL/GenBank/DDBJ databases">
        <title>Characterization of antibiotic resistant novel bacterial strains and their environmental applications.</title>
        <authorList>
            <person name="Manzoor S."/>
            <person name="Abbas S."/>
            <person name="Arshad M."/>
            <person name="Li W.J."/>
            <person name="Ahmed I."/>
        </authorList>
    </citation>
    <scope>NUCLEOTIDE SEQUENCE [LARGE SCALE GENOMIC DNA]</scope>
    <source>
        <strain evidence="2 3">KACC 15558</strain>
    </source>
</reference>
<proteinExistence type="predicted"/>